<accession>A0ABU1QVJ2</accession>
<organism evidence="1 2">
    <name type="scientific">Dyadobacter fermentans</name>
    <dbReference type="NCBI Taxonomy" id="94254"/>
    <lineage>
        <taxon>Bacteria</taxon>
        <taxon>Pseudomonadati</taxon>
        <taxon>Bacteroidota</taxon>
        <taxon>Cytophagia</taxon>
        <taxon>Cytophagales</taxon>
        <taxon>Spirosomataceae</taxon>
        <taxon>Dyadobacter</taxon>
    </lineage>
</organism>
<proteinExistence type="predicted"/>
<reference evidence="1 2" key="1">
    <citation type="submission" date="2023-07" db="EMBL/GenBank/DDBJ databases">
        <title>Sorghum-associated microbial communities from plants grown in Nebraska, USA.</title>
        <authorList>
            <person name="Schachtman D."/>
        </authorList>
    </citation>
    <scope>NUCLEOTIDE SEQUENCE [LARGE SCALE GENOMIC DNA]</scope>
    <source>
        <strain evidence="1 2">BE57</strain>
    </source>
</reference>
<evidence type="ECO:0000313" key="1">
    <source>
        <dbReference type="EMBL" id="MDR6805156.1"/>
    </source>
</evidence>
<keyword evidence="2" id="KW-1185">Reference proteome</keyword>
<evidence type="ECO:0000313" key="2">
    <source>
        <dbReference type="Proteomes" id="UP001264980"/>
    </source>
</evidence>
<dbReference type="Proteomes" id="UP001264980">
    <property type="component" value="Unassembled WGS sequence"/>
</dbReference>
<comment type="caution">
    <text evidence="1">The sequence shown here is derived from an EMBL/GenBank/DDBJ whole genome shotgun (WGS) entry which is preliminary data.</text>
</comment>
<sequence>MHSADFFTQTLPGTLSFRIFIGKAILFPGNTKLNHEICQIDI</sequence>
<gene>
    <name evidence="1" type="ORF">J2W84_002202</name>
</gene>
<dbReference type="EMBL" id="JAVDTI010000002">
    <property type="protein sequence ID" value="MDR6805156.1"/>
    <property type="molecule type" value="Genomic_DNA"/>
</dbReference>
<name>A0ABU1QVJ2_9BACT</name>
<protein>
    <submittedName>
        <fullName evidence="1">Uncharacterized protein</fullName>
    </submittedName>
</protein>